<dbReference type="Proteomes" id="UP000789739">
    <property type="component" value="Unassembled WGS sequence"/>
</dbReference>
<accession>A0A9N9CQK7</accession>
<proteinExistence type="predicted"/>
<evidence type="ECO:0000256" key="1">
    <source>
        <dbReference type="SAM" id="MobiDB-lite"/>
    </source>
</evidence>
<dbReference type="OrthoDB" id="2156793at2759"/>
<dbReference type="AlphaFoldDB" id="A0A9N9CQK7"/>
<name>A0A9N9CQK7_9GLOM</name>
<organism evidence="2 3">
    <name type="scientific">Paraglomus brasilianum</name>
    <dbReference type="NCBI Taxonomy" id="144538"/>
    <lineage>
        <taxon>Eukaryota</taxon>
        <taxon>Fungi</taxon>
        <taxon>Fungi incertae sedis</taxon>
        <taxon>Mucoromycota</taxon>
        <taxon>Glomeromycotina</taxon>
        <taxon>Glomeromycetes</taxon>
        <taxon>Paraglomerales</taxon>
        <taxon>Paraglomeraceae</taxon>
        <taxon>Paraglomus</taxon>
    </lineage>
</organism>
<feature type="region of interest" description="Disordered" evidence="1">
    <location>
        <begin position="295"/>
        <end position="314"/>
    </location>
</feature>
<evidence type="ECO:0000313" key="2">
    <source>
        <dbReference type="EMBL" id="CAG8608335.1"/>
    </source>
</evidence>
<dbReference type="EMBL" id="CAJVPI010001346">
    <property type="protein sequence ID" value="CAG8608335.1"/>
    <property type="molecule type" value="Genomic_DNA"/>
</dbReference>
<comment type="caution">
    <text evidence="2">The sequence shown here is derived from an EMBL/GenBank/DDBJ whole genome shotgun (WGS) entry which is preliminary data.</text>
</comment>
<evidence type="ECO:0000313" key="3">
    <source>
        <dbReference type="Proteomes" id="UP000789739"/>
    </source>
</evidence>
<sequence>MTSETTPSLYDIYSFFHSLRTSLPDYNDFSDLVGTLFIPHDVMPVSETLANVLPYFRRCSNPSLFTTFQIMMRHAEQNASFESTFLRVCDAMDILEKIEYALGGSRRLLDGYLHALQLDNASASHEQVMNSLQRFLTEKCDANTQLRVRKVFAEEGAADELGLSGDILATASAIIDDDALYIQILQTLQLNHRQNLSWEAVISRIQKIVEEKKPAVWHEFYAFLDSLHSGNVNDYNSGDMYTSEDYNEFLNDMDDDEDVTYAAFCEQYLDDQPTTGDQNNVYYIEDKLAKVHLDNDEDNVDKEQQPQQREIGAF</sequence>
<keyword evidence="3" id="KW-1185">Reference proteome</keyword>
<gene>
    <name evidence="2" type="ORF">PBRASI_LOCUS8025</name>
</gene>
<reference evidence="2" key="1">
    <citation type="submission" date="2021-06" db="EMBL/GenBank/DDBJ databases">
        <authorList>
            <person name="Kallberg Y."/>
            <person name="Tangrot J."/>
            <person name="Rosling A."/>
        </authorList>
    </citation>
    <scope>NUCLEOTIDE SEQUENCE</scope>
    <source>
        <strain evidence="2">BR232B</strain>
    </source>
</reference>
<protein>
    <submittedName>
        <fullName evidence="2">2093_t:CDS:1</fullName>
    </submittedName>
</protein>